<sequence length="43" mass="4590">MARAIKIAGIAPEAKEAEPFGRDPQTYIKAGITALCARYGIAR</sequence>
<dbReference type="EMBL" id="JAUSVV010000035">
    <property type="protein sequence ID" value="MDQ0445450.1"/>
    <property type="molecule type" value="Genomic_DNA"/>
</dbReference>
<evidence type="ECO:0000313" key="2">
    <source>
        <dbReference type="Proteomes" id="UP001236369"/>
    </source>
</evidence>
<accession>A0ABU0HUQ8</accession>
<name>A0ABU0HUQ8_9HYPH</name>
<evidence type="ECO:0000313" key="1">
    <source>
        <dbReference type="EMBL" id="MDQ0445450.1"/>
    </source>
</evidence>
<proteinExistence type="predicted"/>
<comment type="caution">
    <text evidence="1">The sequence shown here is derived from an EMBL/GenBank/DDBJ whole genome shotgun (WGS) entry which is preliminary data.</text>
</comment>
<protein>
    <submittedName>
        <fullName evidence="1">Uncharacterized protein</fullName>
    </submittedName>
</protein>
<organism evidence="1 2">
    <name type="scientific">Methylobacterium persicinum</name>
    <dbReference type="NCBI Taxonomy" id="374426"/>
    <lineage>
        <taxon>Bacteria</taxon>
        <taxon>Pseudomonadati</taxon>
        <taxon>Pseudomonadota</taxon>
        <taxon>Alphaproteobacteria</taxon>
        <taxon>Hyphomicrobiales</taxon>
        <taxon>Methylobacteriaceae</taxon>
        <taxon>Methylobacterium</taxon>
    </lineage>
</organism>
<dbReference type="RefSeq" id="WP_283206213.1">
    <property type="nucleotide sequence ID" value="NZ_BPQX01000086.1"/>
</dbReference>
<gene>
    <name evidence="1" type="ORF">QO016_004979</name>
</gene>
<reference evidence="1 2" key="1">
    <citation type="submission" date="2023-07" db="EMBL/GenBank/DDBJ databases">
        <title>Genomic Encyclopedia of Type Strains, Phase IV (KMG-IV): sequencing the most valuable type-strain genomes for metagenomic binning, comparative biology and taxonomic classification.</title>
        <authorList>
            <person name="Goeker M."/>
        </authorList>
    </citation>
    <scope>NUCLEOTIDE SEQUENCE [LARGE SCALE GENOMIC DNA]</scope>
    <source>
        <strain evidence="1 2">DSM 19562</strain>
    </source>
</reference>
<dbReference type="Proteomes" id="UP001236369">
    <property type="component" value="Unassembled WGS sequence"/>
</dbReference>
<keyword evidence="2" id="KW-1185">Reference proteome</keyword>